<evidence type="ECO:0000313" key="3">
    <source>
        <dbReference type="Proteomes" id="UP001161017"/>
    </source>
</evidence>
<reference evidence="2" key="1">
    <citation type="journal article" date="2023" name="Genome Biol. Evol.">
        <title>First Whole Genome Sequence and Flow Cytometry Genome Size Data for the Lichen-Forming Fungus Ramalina farinacea (Ascomycota).</title>
        <authorList>
            <person name="Llewellyn T."/>
            <person name="Mian S."/>
            <person name="Hill R."/>
            <person name="Leitch I.J."/>
            <person name="Gaya E."/>
        </authorList>
    </citation>
    <scope>NUCLEOTIDE SEQUENCE</scope>
    <source>
        <strain evidence="2">LIQ254RAFAR</strain>
    </source>
</reference>
<dbReference type="InterPro" id="IPR052228">
    <property type="entry name" value="Sec_Metab_Biosynth_Oxidored"/>
</dbReference>
<protein>
    <recommendedName>
        <fullName evidence="4">NAD(P)-binding protein</fullName>
    </recommendedName>
</protein>
<accession>A0AA43TVD5</accession>
<evidence type="ECO:0008006" key="4">
    <source>
        <dbReference type="Google" id="ProtNLM"/>
    </source>
</evidence>
<dbReference type="AlphaFoldDB" id="A0AA43TVD5"/>
<dbReference type="InterPro" id="IPR036291">
    <property type="entry name" value="NAD(P)-bd_dom_sf"/>
</dbReference>
<comment type="caution">
    <text evidence="2">The sequence shown here is derived from an EMBL/GenBank/DDBJ whole genome shotgun (WGS) entry which is preliminary data.</text>
</comment>
<evidence type="ECO:0000313" key="2">
    <source>
        <dbReference type="EMBL" id="MDI1489453.1"/>
    </source>
</evidence>
<gene>
    <name evidence="2" type="ORF">OHK93_008732</name>
</gene>
<keyword evidence="3" id="KW-1185">Reference proteome</keyword>
<dbReference type="PANTHER" id="PTHR47534:SF3">
    <property type="entry name" value="ALCOHOL DEHYDROGENASE-LIKE C-TERMINAL DOMAIN-CONTAINING PROTEIN"/>
    <property type="match status" value="1"/>
</dbReference>
<dbReference type="EMBL" id="JAPUFD010000009">
    <property type="protein sequence ID" value="MDI1489453.1"/>
    <property type="molecule type" value="Genomic_DNA"/>
</dbReference>
<dbReference type="Proteomes" id="UP001161017">
    <property type="component" value="Unassembled WGS sequence"/>
</dbReference>
<evidence type="ECO:0000256" key="1">
    <source>
        <dbReference type="ARBA" id="ARBA00023002"/>
    </source>
</evidence>
<sequence>MPASPTALFVGGTSGIGQSTLEAFAANTQSPFIIVVGRSKNAGEAILKNLRESINPKGRYEFISSPDLSLLAEVDRVCGDVKELLGQGKNLDFICLEALMSIRYYARMRFLQQLLPLHPKHVLSVGAGTKEKPMIMSDLPLLDPKNYSVMNNAANSTTMTSLSLEHLAKEYPKTAFVHAYPGIVKTPALFGRDFGWIMQFLLTWILVPLSTPFCTDVGEAGQLGLFYLTSKRYASLEGQDGVELVPGVKKAEGEGAYLVNETGETGAGPIMKEYRREGMGNKIWDHTLEMFEKVERKTL</sequence>
<name>A0AA43TVD5_9LECA</name>
<organism evidence="2 3">
    <name type="scientific">Ramalina farinacea</name>
    <dbReference type="NCBI Taxonomy" id="258253"/>
    <lineage>
        <taxon>Eukaryota</taxon>
        <taxon>Fungi</taxon>
        <taxon>Dikarya</taxon>
        <taxon>Ascomycota</taxon>
        <taxon>Pezizomycotina</taxon>
        <taxon>Lecanoromycetes</taxon>
        <taxon>OSLEUM clade</taxon>
        <taxon>Lecanoromycetidae</taxon>
        <taxon>Lecanorales</taxon>
        <taxon>Lecanorineae</taxon>
        <taxon>Ramalinaceae</taxon>
        <taxon>Ramalina</taxon>
    </lineage>
</organism>
<dbReference type="Gene3D" id="3.40.50.720">
    <property type="entry name" value="NAD(P)-binding Rossmann-like Domain"/>
    <property type="match status" value="1"/>
</dbReference>
<dbReference type="PANTHER" id="PTHR47534">
    <property type="entry name" value="YALI0E05731P"/>
    <property type="match status" value="1"/>
</dbReference>
<keyword evidence="1" id="KW-0560">Oxidoreductase</keyword>
<dbReference type="SUPFAM" id="SSF51735">
    <property type="entry name" value="NAD(P)-binding Rossmann-fold domains"/>
    <property type="match status" value="1"/>
</dbReference>
<proteinExistence type="predicted"/>
<dbReference type="GO" id="GO:0016491">
    <property type="term" value="F:oxidoreductase activity"/>
    <property type="evidence" value="ECO:0007669"/>
    <property type="project" value="UniProtKB-KW"/>
</dbReference>